<organism evidence="2 3">
    <name type="scientific">Alternaria tenuissima</name>
    <dbReference type="NCBI Taxonomy" id="119927"/>
    <lineage>
        <taxon>Eukaryota</taxon>
        <taxon>Fungi</taxon>
        <taxon>Dikarya</taxon>
        <taxon>Ascomycota</taxon>
        <taxon>Pezizomycotina</taxon>
        <taxon>Dothideomycetes</taxon>
        <taxon>Pleosporomycetidae</taxon>
        <taxon>Pleosporales</taxon>
        <taxon>Pleosporineae</taxon>
        <taxon>Pleosporaceae</taxon>
        <taxon>Alternaria</taxon>
        <taxon>Alternaria sect. Alternaria</taxon>
        <taxon>Alternaria alternata complex</taxon>
    </lineage>
</organism>
<reference evidence="3" key="1">
    <citation type="journal article" date="2019" name="bioRxiv">
        <title>Genomics, evolutionary history and diagnostics of the Alternaria alternata species group including apple and Asian pear pathotypes.</title>
        <authorList>
            <person name="Armitage A.D."/>
            <person name="Cockerton H.M."/>
            <person name="Sreenivasaprasad S."/>
            <person name="Woodhall J.W."/>
            <person name="Lane C.R."/>
            <person name="Harrison R.J."/>
            <person name="Clarkson J.P."/>
        </authorList>
    </citation>
    <scope>NUCLEOTIDE SEQUENCE [LARGE SCALE GENOMIC DNA]</scope>
    <source>
        <strain evidence="3">FERA 1082</strain>
    </source>
</reference>
<name>A0A4Q4MSY1_9PLEO</name>
<dbReference type="AlphaFoldDB" id="A0A4Q4MSY1"/>
<dbReference type="EMBL" id="PDXA01000004">
    <property type="protein sequence ID" value="RYN58991.1"/>
    <property type="molecule type" value="Genomic_DNA"/>
</dbReference>
<evidence type="ECO:0000256" key="1">
    <source>
        <dbReference type="SAM" id="SignalP"/>
    </source>
</evidence>
<proteinExistence type="predicted"/>
<evidence type="ECO:0000313" key="3">
    <source>
        <dbReference type="Proteomes" id="UP000292402"/>
    </source>
</evidence>
<dbReference type="Proteomes" id="UP000292402">
    <property type="component" value="Unassembled WGS sequence"/>
</dbReference>
<dbReference type="PANTHER" id="PTHR36578">
    <property type="entry name" value="CHROMOSOME 15, WHOLE GENOME SHOTGUN SEQUENCE"/>
    <property type="match status" value="1"/>
</dbReference>
<feature type="signal peptide" evidence="1">
    <location>
        <begin position="1"/>
        <end position="29"/>
    </location>
</feature>
<sequence>MLDFFFSTTTMFLFVGAAFSAVLPSAAKSDIIFAPIVPTFMPRSDALCLSRGNSTAPEPSSNSLSGFAEDAKYNSLALSAPVPTGYALAMSNANCAFSSTKYMLYVQLKSYSPETCAELCNKYEGCDSFNIYIQRDPSVVPGPACPNPAPIFVTKCALYSEPEQLSSCTNFGQHVGPVDADGEAFKIAMRGSNAYKKVSPVREVFVTVTKTETIFTGNQKDRRTLFEYPTPSEYDATTTVRIPKTTPEYVHVGPETVITPAGTITTTITLSGPVATTTTITLPRPVVTTTTTTTLDSPDPTSTTTTTINYPGPMVTTTYAGPDSTVTVYGKRDIAAAHFKGKEEGEERWNAWTKEWRPAPHCCDITTTATRIGTRRPHHVLPSYVPRSVIDPEVIMVYPTPTTFSGGSRTWTLEFAGRTSTITTTLTHEWQPATIEAGTYTATLSSIDRSKRPSATATDASDMIKDRPEPMKTITLDDSYTYTGPTDVPMKTITLRA</sequence>
<gene>
    <name evidence="2" type="ORF">AA0114_g1671</name>
</gene>
<evidence type="ECO:0000313" key="2">
    <source>
        <dbReference type="EMBL" id="RYN58991.1"/>
    </source>
</evidence>
<dbReference type="PANTHER" id="PTHR36578:SF1">
    <property type="entry name" value="APPLE DOMAIN-CONTAINING PROTEIN"/>
    <property type="match status" value="1"/>
</dbReference>
<accession>A0A4Q4MSY1</accession>
<evidence type="ECO:0008006" key="4">
    <source>
        <dbReference type="Google" id="ProtNLM"/>
    </source>
</evidence>
<keyword evidence="1" id="KW-0732">Signal</keyword>
<protein>
    <recommendedName>
        <fullName evidence="4">Apple domain-containing protein</fullName>
    </recommendedName>
</protein>
<comment type="caution">
    <text evidence="2">The sequence shown here is derived from an EMBL/GenBank/DDBJ whole genome shotgun (WGS) entry which is preliminary data.</text>
</comment>
<feature type="chain" id="PRO_5020522794" description="Apple domain-containing protein" evidence="1">
    <location>
        <begin position="30"/>
        <end position="497"/>
    </location>
</feature>